<dbReference type="GeneID" id="5892018"/>
<dbReference type="GO" id="GO:0005829">
    <property type="term" value="C:cytosol"/>
    <property type="evidence" value="ECO:0000318"/>
    <property type="project" value="GO_Central"/>
</dbReference>
<dbReference type="PANTHER" id="PTHR10681:SF121">
    <property type="entry name" value="ALKYL HYDROPEROXIDE REDUCTASE C"/>
    <property type="match status" value="1"/>
</dbReference>
<evidence type="ECO:0000256" key="3">
    <source>
        <dbReference type="ARBA" id="ARBA00023002"/>
    </source>
</evidence>
<keyword evidence="10" id="KW-1185">Reference proteome</keyword>
<dbReference type="AlphaFoldDB" id="A9V1X1"/>
<evidence type="ECO:0000256" key="7">
    <source>
        <dbReference type="PIRSR" id="PIRSR000239-1"/>
    </source>
</evidence>
<dbReference type="OMA" id="WCILISH"/>
<proteinExistence type="inferred from homology"/>
<dbReference type="eggNOG" id="KOG0854">
    <property type="taxonomic scope" value="Eukaryota"/>
</dbReference>
<dbReference type="EMBL" id="CH991554">
    <property type="protein sequence ID" value="EDQ88637.1"/>
    <property type="molecule type" value="Genomic_DNA"/>
</dbReference>
<dbReference type="PIRSF" id="PIRSF000239">
    <property type="entry name" value="AHPC"/>
    <property type="match status" value="1"/>
</dbReference>
<dbReference type="InterPro" id="IPR036249">
    <property type="entry name" value="Thioredoxin-like_sf"/>
</dbReference>
<dbReference type="GO" id="GO:0004601">
    <property type="term" value="F:peroxidase activity"/>
    <property type="evidence" value="ECO:0000318"/>
    <property type="project" value="GO_Central"/>
</dbReference>
<evidence type="ECO:0000256" key="4">
    <source>
        <dbReference type="ARBA" id="ARBA00023284"/>
    </source>
</evidence>
<dbReference type="PROSITE" id="PS51352">
    <property type="entry name" value="THIOREDOXIN_2"/>
    <property type="match status" value="1"/>
</dbReference>
<keyword evidence="4 6" id="KW-0676">Redox-active center</keyword>
<comment type="similarity">
    <text evidence="5">Belongs to the peroxiredoxin family. Prx6 subfamily.</text>
</comment>
<feature type="domain" description="Thioredoxin" evidence="8">
    <location>
        <begin position="2"/>
        <end position="165"/>
    </location>
</feature>
<dbReference type="GO" id="GO:0045454">
    <property type="term" value="P:cell redox homeostasis"/>
    <property type="evidence" value="ECO:0000318"/>
    <property type="project" value="GO_Central"/>
</dbReference>
<evidence type="ECO:0000313" key="10">
    <source>
        <dbReference type="Proteomes" id="UP000001357"/>
    </source>
</evidence>
<evidence type="ECO:0000256" key="2">
    <source>
        <dbReference type="ARBA" id="ARBA00022862"/>
    </source>
</evidence>
<dbReference type="InterPro" id="IPR024706">
    <property type="entry name" value="Peroxiredoxin_AhpC-typ"/>
</dbReference>
<dbReference type="Proteomes" id="UP000001357">
    <property type="component" value="Unassembled WGS sequence"/>
</dbReference>
<dbReference type="InterPro" id="IPR000866">
    <property type="entry name" value="AhpC/TSA"/>
</dbReference>
<dbReference type="InParanoid" id="A9V1X1"/>
<evidence type="ECO:0000313" key="9">
    <source>
        <dbReference type="EMBL" id="EDQ88637.1"/>
    </source>
</evidence>
<dbReference type="RefSeq" id="XP_001746741.1">
    <property type="nucleotide sequence ID" value="XM_001746689.1"/>
</dbReference>
<dbReference type="SUPFAM" id="SSF52833">
    <property type="entry name" value="Thioredoxin-like"/>
    <property type="match status" value="1"/>
</dbReference>
<dbReference type="PANTHER" id="PTHR10681">
    <property type="entry name" value="THIOREDOXIN PEROXIDASE"/>
    <property type="match status" value="1"/>
</dbReference>
<accession>A9V1X1</accession>
<protein>
    <recommendedName>
        <fullName evidence="8">Thioredoxin domain-containing protein</fullName>
    </recommendedName>
</protein>
<dbReference type="Pfam" id="PF00578">
    <property type="entry name" value="AhpC-TSA"/>
    <property type="match status" value="1"/>
</dbReference>
<reference evidence="9 10" key="1">
    <citation type="journal article" date="2008" name="Nature">
        <title>The genome of the choanoflagellate Monosiga brevicollis and the origin of metazoans.</title>
        <authorList>
            <consortium name="JGI Sequencing"/>
            <person name="King N."/>
            <person name="Westbrook M.J."/>
            <person name="Young S.L."/>
            <person name="Kuo A."/>
            <person name="Abedin M."/>
            <person name="Chapman J."/>
            <person name="Fairclough S."/>
            <person name="Hellsten U."/>
            <person name="Isogai Y."/>
            <person name="Letunic I."/>
            <person name="Marr M."/>
            <person name="Pincus D."/>
            <person name="Putnam N."/>
            <person name="Rokas A."/>
            <person name="Wright K.J."/>
            <person name="Zuzow R."/>
            <person name="Dirks W."/>
            <person name="Good M."/>
            <person name="Goodstein D."/>
            <person name="Lemons D."/>
            <person name="Li W."/>
            <person name="Lyons J.B."/>
            <person name="Morris A."/>
            <person name="Nichols S."/>
            <person name="Richter D.J."/>
            <person name="Salamov A."/>
            <person name="Bork P."/>
            <person name="Lim W.A."/>
            <person name="Manning G."/>
            <person name="Miller W.T."/>
            <person name="McGinnis W."/>
            <person name="Shapiro H."/>
            <person name="Tjian R."/>
            <person name="Grigoriev I.V."/>
            <person name="Rokhsar D."/>
        </authorList>
    </citation>
    <scope>NUCLEOTIDE SEQUENCE [LARGE SCALE GENOMIC DNA]</scope>
    <source>
        <strain evidence="10">MX1 / ATCC 50154</strain>
    </source>
</reference>
<dbReference type="FunFam" id="3.40.30.10:FF:000011">
    <property type="entry name" value="Peroxiredoxin PRX1"/>
    <property type="match status" value="1"/>
</dbReference>
<dbReference type="InterPro" id="IPR050217">
    <property type="entry name" value="Peroxiredoxin"/>
</dbReference>
<comment type="function">
    <text evidence="6">Thiol-specific peroxidase that catalyzes the reduction of hydrogen peroxide and organic hydroperoxides to water and alcohols, respectively.</text>
</comment>
<feature type="active site" description="Cysteine sulfenic acid (-SOH) intermediate; for peroxidase activity" evidence="7">
    <location>
        <position position="44"/>
    </location>
</feature>
<gene>
    <name evidence="9" type="ORF">MONBRDRAFT_32821</name>
</gene>
<organism evidence="9 10">
    <name type="scientific">Monosiga brevicollis</name>
    <name type="common">Choanoflagellate</name>
    <dbReference type="NCBI Taxonomy" id="81824"/>
    <lineage>
        <taxon>Eukaryota</taxon>
        <taxon>Choanoflagellata</taxon>
        <taxon>Craspedida</taxon>
        <taxon>Salpingoecidae</taxon>
        <taxon>Monosiga</taxon>
    </lineage>
</organism>
<dbReference type="Gene3D" id="3.40.30.10">
    <property type="entry name" value="Glutaredoxin"/>
    <property type="match status" value="1"/>
</dbReference>
<evidence type="ECO:0000256" key="5">
    <source>
        <dbReference type="ARBA" id="ARBA00025719"/>
    </source>
</evidence>
<dbReference type="STRING" id="81824.A9V1X1"/>
<keyword evidence="1 6" id="KW-0575">Peroxidase</keyword>
<evidence type="ECO:0000256" key="1">
    <source>
        <dbReference type="ARBA" id="ARBA00022559"/>
    </source>
</evidence>
<keyword evidence="3 6" id="KW-0560">Oxidoreductase</keyword>
<keyword evidence="2 6" id="KW-0049">Antioxidant</keyword>
<dbReference type="KEGG" id="mbr:MONBRDRAFT_32821"/>
<dbReference type="InterPro" id="IPR013766">
    <property type="entry name" value="Thioredoxin_domain"/>
</dbReference>
<sequence length="222" mass="25221">MPNLGDIFPNFECTSTRGTLRCHDYIGDGWALFLSHPGDFTPVCTSELGTLAARYDEFEKRNCKIICLSCDPVDRHLEWEKDVMAQAGLDGDELPFPIIADEKRELSVRLGILDDDFKDGFGIPLSARGTFLIDPDRHIKFIATYPGPLGRTCDELLRIIDGLQLIEYRRVCIPMDWQYGQEVMTRPDVTPEEFGTVYPKGVSVQEMPSGKEYMYFTPQPEL</sequence>
<name>A9V1X1_MONBE</name>
<evidence type="ECO:0000256" key="6">
    <source>
        <dbReference type="PIRNR" id="PIRNR000239"/>
    </source>
</evidence>
<dbReference type="Gene3D" id="3.30.1020.10">
    <property type="entry name" value="Antioxidant, Horf6, Chain A, domain2"/>
    <property type="match status" value="1"/>
</dbReference>
<evidence type="ECO:0000259" key="8">
    <source>
        <dbReference type="PROSITE" id="PS51352"/>
    </source>
</evidence>